<dbReference type="PANTHER" id="PTHR24410">
    <property type="entry name" value="HL07962P-RELATED"/>
    <property type="match status" value="1"/>
</dbReference>
<gene>
    <name evidence="4" type="ORF">RCL2_002294200</name>
    <name evidence="3" type="ORF">RclHR1_10960004</name>
</gene>
<protein>
    <submittedName>
        <fullName evidence="4">Carbohydrate-binding module family 13 protein</fullName>
    </submittedName>
</protein>
<sequence length="539" mass="62954">MYDDKFLPILSQDLLKNLNDDKYYDTIIEVGNGSYVKLFRGHMIILSCRSPYFQRILSANEKKNYETLVKISLPNILPEIFQIILRYIYGGIFPLKEYEVSDIIKILKAASELNLEELINYLQTFLIENETNWVEQSFNIIYQMSFEYNCLSNLQKFCTELTSNEPEKIFKSINFTSIPEKLLVSLVQNDHLRMDEIQVWEHVLRWGLSQNPELSHDPMNLSKNEFNILENTLQQCVPFIRFYNLTSDEFSDKVLPFKRVLPKELYKNLIKYFLSNNNKSNDRPRSRYDEFKNVNLESQMSEKFKEDFMIEETEKITQLEFEMTSENKQIIQSESVMTEGTNMSAECGKKESRMPETISKMGNIYLNIITSKHAELITRWIDNLEITDELTSSYEFKLLICGSRNGFSPQKFHKICDNKSRTLTIVKVKDSNEILGGYNPVLWKSKSSYGTANNSFIFSFNNDAHILSRVKNEHTAILNDSSYGPSFGNSDLILFGNNSYDGGYCKRSSYEKSIRKIEDTFFVEDYEVHQISEDPCSIF</sequence>
<dbReference type="Pfam" id="PF07707">
    <property type="entry name" value="BACK"/>
    <property type="match status" value="1"/>
</dbReference>
<dbReference type="SMART" id="SM00584">
    <property type="entry name" value="TLDc"/>
    <property type="match status" value="1"/>
</dbReference>
<evidence type="ECO:0000313" key="3">
    <source>
        <dbReference type="EMBL" id="GBB84335.1"/>
    </source>
</evidence>
<reference evidence="3 5" key="1">
    <citation type="submission" date="2017-11" db="EMBL/GenBank/DDBJ databases">
        <title>The genome of Rhizophagus clarus HR1 reveals common genetic basis of auxotrophy among arbuscular mycorrhizal fungi.</title>
        <authorList>
            <person name="Kobayashi Y."/>
        </authorList>
    </citation>
    <scope>NUCLEOTIDE SEQUENCE [LARGE SCALE GENOMIC DNA]</scope>
    <source>
        <strain evidence="3 5">HR1</strain>
    </source>
</reference>
<proteinExistence type="predicted"/>
<evidence type="ECO:0000313" key="4">
    <source>
        <dbReference type="EMBL" id="GES96308.1"/>
    </source>
</evidence>
<name>A0A2Z6Q4H6_9GLOM</name>
<feature type="domain" description="BTB" evidence="1">
    <location>
        <begin position="24"/>
        <end position="97"/>
    </location>
</feature>
<dbReference type="SUPFAM" id="SSF54695">
    <property type="entry name" value="POZ domain"/>
    <property type="match status" value="1"/>
</dbReference>
<evidence type="ECO:0000259" key="1">
    <source>
        <dbReference type="PROSITE" id="PS50097"/>
    </source>
</evidence>
<comment type="caution">
    <text evidence="3">The sequence shown here is derived from an EMBL/GenBank/DDBJ whole genome shotgun (WGS) entry which is preliminary data.</text>
</comment>
<dbReference type="Proteomes" id="UP000615446">
    <property type="component" value="Unassembled WGS sequence"/>
</dbReference>
<organism evidence="3 5">
    <name type="scientific">Rhizophagus clarus</name>
    <dbReference type="NCBI Taxonomy" id="94130"/>
    <lineage>
        <taxon>Eukaryota</taxon>
        <taxon>Fungi</taxon>
        <taxon>Fungi incertae sedis</taxon>
        <taxon>Mucoromycota</taxon>
        <taxon>Glomeromycotina</taxon>
        <taxon>Glomeromycetes</taxon>
        <taxon>Glomerales</taxon>
        <taxon>Glomeraceae</taxon>
        <taxon>Rhizophagus</taxon>
    </lineage>
</organism>
<accession>A0A2Z6Q4H6</accession>
<feature type="domain" description="TLDc" evidence="2">
    <location>
        <begin position="367"/>
        <end position="532"/>
    </location>
</feature>
<dbReference type="EMBL" id="BEXD01000109">
    <property type="protein sequence ID" value="GBB84335.1"/>
    <property type="molecule type" value="Genomic_DNA"/>
</dbReference>
<dbReference type="OrthoDB" id="2377213at2759"/>
<reference evidence="4" key="2">
    <citation type="submission" date="2019-10" db="EMBL/GenBank/DDBJ databases">
        <title>Conservation and host-specific expression of non-tandemly repeated heterogenous ribosome RNA gene in arbuscular mycorrhizal fungi.</title>
        <authorList>
            <person name="Maeda T."/>
            <person name="Kobayashi Y."/>
            <person name="Nakagawa T."/>
            <person name="Ezawa T."/>
            <person name="Yamaguchi K."/>
            <person name="Bino T."/>
            <person name="Nishimoto Y."/>
            <person name="Shigenobu S."/>
            <person name="Kawaguchi M."/>
        </authorList>
    </citation>
    <scope>NUCLEOTIDE SEQUENCE</scope>
    <source>
        <strain evidence="4">HR1</strain>
    </source>
</reference>
<keyword evidence="5" id="KW-1185">Reference proteome</keyword>
<dbReference type="InterPro" id="IPR000210">
    <property type="entry name" value="BTB/POZ_dom"/>
</dbReference>
<dbReference type="Proteomes" id="UP000247702">
    <property type="component" value="Unassembled WGS sequence"/>
</dbReference>
<dbReference type="Gene3D" id="3.30.710.10">
    <property type="entry name" value="Potassium Channel Kv1.1, Chain A"/>
    <property type="match status" value="1"/>
</dbReference>
<evidence type="ECO:0000259" key="2">
    <source>
        <dbReference type="PROSITE" id="PS51886"/>
    </source>
</evidence>
<dbReference type="InterPro" id="IPR011333">
    <property type="entry name" value="SKP1/BTB/POZ_sf"/>
</dbReference>
<dbReference type="PROSITE" id="PS51886">
    <property type="entry name" value="TLDC"/>
    <property type="match status" value="1"/>
</dbReference>
<dbReference type="PROSITE" id="PS50097">
    <property type="entry name" value="BTB"/>
    <property type="match status" value="1"/>
</dbReference>
<dbReference type="InterPro" id="IPR051481">
    <property type="entry name" value="BTB-POZ/Galectin-3-binding"/>
</dbReference>
<dbReference type="Gene3D" id="1.25.40.420">
    <property type="match status" value="1"/>
</dbReference>
<dbReference type="AlphaFoldDB" id="A0A2Z6Q4H6"/>
<dbReference type="Pfam" id="PF00651">
    <property type="entry name" value="BTB"/>
    <property type="match status" value="1"/>
</dbReference>
<dbReference type="InterPro" id="IPR006571">
    <property type="entry name" value="TLDc_dom"/>
</dbReference>
<dbReference type="SMART" id="SM00225">
    <property type="entry name" value="BTB"/>
    <property type="match status" value="1"/>
</dbReference>
<dbReference type="PANTHER" id="PTHR24410:SF23">
    <property type="entry name" value="BTB DOMAIN-CONTAINING PROTEIN-RELATED"/>
    <property type="match status" value="1"/>
</dbReference>
<dbReference type="Pfam" id="PF07534">
    <property type="entry name" value="TLD"/>
    <property type="match status" value="1"/>
</dbReference>
<dbReference type="InterPro" id="IPR011705">
    <property type="entry name" value="BACK"/>
</dbReference>
<evidence type="ECO:0000313" key="5">
    <source>
        <dbReference type="Proteomes" id="UP000247702"/>
    </source>
</evidence>
<dbReference type="EMBL" id="BLAL01000250">
    <property type="protein sequence ID" value="GES96308.1"/>
    <property type="molecule type" value="Genomic_DNA"/>
</dbReference>